<feature type="transmembrane region" description="Helical" evidence="1">
    <location>
        <begin position="132"/>
        <end position="158"/>
    </location>
</feature>
<reference evidence="2" key="1">
    <citation type="submission" date="2020-01" db="EMBL/GenBank/DDBJ databases">
        <title>Development of genomics and gene disruption for Polysphondylium violaceum indicates a role for the polyketide synthase stlB in stalk morphogenesis.</title>
        <authorList>
            <person name="Narita B."/>
            <person name="Kawabe Y."/>
            <person name="Kin K."/>
            <person name="Saito T."/>
            <person name="Gibbs R."/>
            <person name="Kuspa A."/>
            <person name="Muzny D."/>
            <person name="Queller D."/>
            <person name="Richards S."/>
            <person name="Strassman J."/>
            <person name="Sucgang R."/>
            <person name="Worley K."/>
            <person name="Schaap P."/>
        </authorList>
    </citation>
    <scope>NUCLEOTIDE SEQUENCE</scope>
    <source>
        <strain evidence="2">QSvi11</strain>
    </source>
</reference>
<keyword evidence="1" id="KW-0472">Membrane</keyword>
<proteinExistence type="predicted"/>
<dbReference type="Proteomes" id="UP000695562">
    <property type="component" value="Unassembled WGS sequence"/>
</dbReference>
<sequence length="167" mass="18510">MSKSLIGYSTLSSLIALFFFLIFYYLYVNPALKVKNNYTSYNCTVTDVTSMKLASGFSYKYMPIVSTIYTIDTASYAALCNENIFLIKSSTKKEKVDNYLSGFSIGAATECFIDPDQSDHCVLSTKVPIANILITSIIPGFFALVALVGFSLAFFFYIKAQALKLTN</sequence>
<dbReference type="OrthoDB" id="10548668at2759"/>
<name>A0A8J4PWR2_9MYCE</name>
<evidence type="ECO:0008006" key="4">
    <source>
        <dbReference type="Google" id="ProtNLM"/>
    </source>
</evidence>
<protein>
    <recommendedName>
        <fullName evidence="4">Transmembrane protein</fullName>
    </recommendedName>
</protein>
<comment type="caution">
    <text evidence="2">The sequence shown here is derived from an EMBL/GenBank/DDBJ whole genome shotgun (WGS) entry which is preliminary data.</text>
</comment>
<keyword evidence="1" id="KW-1133">Transmembrane helix</keyword>
<gene>
    <name evidence="2" type="ORF">CYY_003468</name>
</gene>
<dbReference type="AlphaFoldDB" id="A0A8J4PWR2"/>
<dbReference type="EMBL" id="AJWJ01000108">
    <property type="protein sequence ID" value="KAF2075250.1"/>
    <property type="molecule type" value="Genomic_DNA"/>
</dbReference>
<accession>A0A8J4PWR2</accession>
<evidence type="ECO:0000313" key="2">
    <source>
        <dbReference type="EMBL" id="KAF2075250.1"/>
    </source>
</evidence>
<evidence type="ECO:0000313" key="3">
    <source>
        <dbReference type="Proteomes" id="UP000695562"/>
    </source>
</evidence>
<organism evidence="2 3">
    <name type="scientific">Polysphondylium violaceum</name>
    <dbReference type="NCBI Taxonomy" id="133409"/>
    <lineage>
        <taxon>Eukaryota</taxon>
        <taxon>Amoebozoa</taxon>
        <taxon>Evosea</taxon>
        <taxon>Eumycetozoa</taxon>
        <taxon>Dictyostelia</taxon>
        <taxon>Dictyosteliales</taxon>
        <taxon>Dictyosteliaceae</taxon>
        <taxon>Polysphondylium</taxon>
    </lineage>
</organism>
<feature type="transmembrane region" description="Helical" evidence="1">
    <location>
        <begin position="6"/>
        <end position="27"/>
    </location>
</feature>
<keyword evidence="3" id="KW-1185">Reference proteome</keyword>
<evidence type="ECO:0000256" key="1">
    <source>
        <dbReference type="SAM" id="Phobius"/>
    </source>
</evidence>
<keyword evidence="1" id="KW-0812">Transmembrane</keyword>